<feature type="transmembrane region" description="Helical" evidence="1">
    <location>
        <begin position="66"/>
        <end position="89"/>
    </location>
</feature>
<proteinExistence type="predicted"/>
<feature type="transmembrane region" description="Helical" evidence="1">
    <location>
        <begin position="5"/>
        <end position="26"/>
    </location>
</feature>
<evidence type="ECO:0000313" key="3">
    <source>
        <dbReference type="Proteomes" id="UP000275356"/>
    </source>
</evidence>
<evidence type="ECO:0000256" key="1">
    <source>
        <dbReference type="SAM" id="Phobius"/>
    </source>
</evidence>
<dbReference type="AlphaFoldDB" id="A0A3N2DBY2"/>
<reference evidence="2 3" key="1">
    <citation type="submission" date="2018-11" db="EMBL/GenBank/DDBJ databases">
        <title>Sequencing the genomes of 1000 actinobacteria strains.</title>
        <authorList>
            <person name="Klenk H.-P."/>
        </authorList>
    </citation>
    <scope>NUCLEOTIDE SEQUENCE [LARGE SCALE GENOMIC DNA]</scope>
    <source>
        <strain evidence="2 3">DSM 13521</strain>
    </source>
</reference>
<dbReference type="RefSeq" id="WP_123739371.1">
    <property type="nucleotide sequence ID" value="NZ_CALFQU010000024.1"/>
</dbReference>
<sequence>MIRFLVNTVINLASAAVALLIAGAVLDGVEVPVLGFVWAVLIFVVASGLLTPFIANMARKYAPAALGGIGLIATVVALWLATLFGGLTIRGVTDWILATVIVWLVTSLASWILFAVWGKKHLAARAEARGASRR</sequence>
<dbReference type="OrthoDB" id="4871734at2"/>
<name>A0A3N2DBY2_9MICO</name>
<protein>
    <submittedName>
        <fullName evidence="2">Superfamily IV 4 TMS phage holin</fullName>
    </submittedName>
</protein>
<dbReference type="EMBL" id="RKHQ01000001">
    <property type="protein sequence ID" value="ROR97305.1"/>
    <property type="molecule type" value="Genomic_DNA"/>
</dbReference>
<keyword evidence="1" id="KW-0472">Membrane</keyword>
<gene>
    <name evidence="2" type="ORF">EDD28_1902</name>
</gene>
<dbReference type="Proteomes" id="UP000275356">
    <property type="component" value="Unassembled WGS sequence"/>
</dbReference>
<feature type="transmembrane region" description="Helical" evidence="1">
    <location>
        <begin position="95"/>
        <end position="117"/>
    </location>
</feature>
<comment type="caution">
    <text evidence="2">The sequence shown here is derived from an EMBL/GenBank/DDBJ whole genome shotgun (WGS) entry which is preliminary data.</text>
</comment>
<keyword evidence="1" id="KW-0812">Transmembrane</keyword>
<evidence type="ECO:0000313" key="2">
    <source>
        <dbReference type="EMBL" id="ROR97305.1"/>
    </source>
</evidence>
<organism evidence="2 3">
    <name type="scientific">Salana multivorans</name>
    <dbReference type="NCBI Taxonomy" id="120377"/>
    <lineage>
        <taxon>Bacteria</taxon>
        <taxon>Bacillati</taxon>
        <taxon>Actinomycetota</taxon>
        <taxon>Actinomycetes</taxon>
        <taxon>Micrococcales</taxon>
        <taxon>Beutenbergiaceae</taxon>
        <taxon>Salana</taxon>
    </lineage>
</organism>
<accession>A0A3N2DBY2</accession>
<keyword evidence="1" id="KW-1133">Transmembrane helix</keyword>
<keyword evidence="3" id="KW-1185">Reference proteome</keyword>
<feature type="transmembrane region" description="Helical" evidence="1">
    <location>
        <begin position="32"/>
        <end position="54"/>
    </location>
</feature>